<evidence type="ECO:0000256" key="2">
    <source>
        <dbReference type="ARBA" id="ARBA00022448"/>
    </source>
</evidence>
<dbReference type="PROSITE" id="PS50920">
    <property type="entry name" value="SOLCAR"/>
    <property type="match status" value="3"/>
</dbReference>
<dbReference type="AlphaFoldDB" id="A0A409VYC3"/>
<comment type="subcellular location">
    <subcellularLocation>
        <location evidence="1">Membrane</location>
        <topology evidence="1">Multi-pass membrane protein</topology>
    </subcellularLocation>
    <subcellularLocation>
        <location evidence="10">Mitochondrion inner membrane</location>
        <topology evidence="10">Multi-pass membrane protein</topology>
    </subcellularLocation>
</comment>
<evidence type="ECO:0000256" key="11">
    <source>
        <dbReference type="PROSITE-ProRule" id="PRU00282"/>
    </source>
</evidence>
<keyword evidence="5 10" id="KW-0999">Mitochondrion inner membrane</keyword>
<keyword evidence="7 10" id="KW-0496">Mitochondrion</keyword>
<dbReference type="InterPro" id="IPR018108">
    <property type="entry name" value="MCP_transmembrane"/>
</dbReference>
<reference evidence="12 13" key="1">
    <citation type="journal article" date="2018" name="Evol. Lett.">
        <title>Horizontal gene cluster transfer increased hallucinogenic mushroom diversity.</title>
        <authorList>
            <person name="Reynolds H.T."/>
            <person name="Vijayakumar V."/>
            <person name="Gluck-Thaler E."/>
            <person name="Korotkin H.B."/>
            <person name="Matheny P.B."/>
            <person name="Slot J.C."/>
        </authorList>
    </citation>
    <scope>NUCLEOTIDE SEQUENCE [LARGE SCALE GENOMIC DNA]</scope>
    <source>
        <strain evidence="12 13">2631</strain>
    </source>
</reference>
<feature type="repeat" description="Solcar" evidence="11">
    <location>
        <begin position="38"/>
        <end position="133"/>
    </location>
</feature>
<evidence type="ECO:0000256" key="7">
    <source>
        <dbReference type="ARBA" id="ARBA00023128"/>
    </source>
</evidence>
<organism evidence="12 13">
    <name type="scientific">Psilocybe cyanescens</name>
    <dbReference type="NCBI Taxonomy" id="93625"/>
    <lineage>
        <taxon>Eukaryota</taxon>
        <taxon>Fungi</taxon>
        <taxon>Dikarya</taxon>
        <taxon>Basidiomycota</taxon>
        <taxon>Agaricomycotina</taxon>
        <taxon>Agaricomycetes</taxon>
        <taxon>Agaricomycetidae</taxon>
        <taxon>Agaricales</taxon>
        <taxon>Agaricineae</taxon>
        <taxon>Strophariaceae</taxon>
        <taxon>Psilocybe</taxon>
    </lineage>
</organism>
<evidence type="ECO:0000313" key="12">
    <source>
        <dbReference type="EMBL" id="PPQ71233.1"/>
    </source>
</evidence>
<keyword evidence="6 10" id="KW-1133">Transmembrane helix</keyword>
<name>A0A409VYC3_PSICY</name>
<dbReference type="GO" id="GO:0005743">
    <property type="term" value="C:mitochondrial inner membrane"/>
    <property type="evidence" value="ECO:0007669"/>
    <property type="project" value="UniProtKB-SubCell"/>
</dbReference>
<feature type="repeat" description="Solcar" evidence="11">
    <location>
        <begin position="282"/>
        <end position="367"/>
    </location>
</feature>
<evidence type="ECO:0000256" key="6">
    <source>
        <dbReference type="ARBA" id="ARBA00022989"/>
    </source>
</evidence>
<keyword evidence="2 10" id="KW-0813">Transport</keyword>
<protein>
    <recommendedName>
        <fullName evidence="10">Mitochondrial glycine transporter</fullName>
    </recommendedName>
    <alternativeName>
        <fullName evidence="10">Solute carrier family 25 member 38 homolog</fullName>
    </alternativeName>
</protein>
<keyword evidence="8 10" id="KW-0472">Membrane</keyword>
<gene>
    <name evidence="12" type="ORF">CVT25_004539</name>
</gene>
<dbReference type="EMBL" id="NHYD01003872">
    <property type="protein sequence ID" value="PPQ71233.1"/>
    <property type="molecule type" value="Genomic_DNA"/>
</dbReference>
<dbReference type="OrthoDB" id="1924968at2759"/>
<dbReference type="GO" id="GO:1904983">
    <property type="term" value="P:glycine import into mitochondrion"/>
    <property type="evidence" value="ECO:0007669"/>
    <property type="project" value="UniProtKB-UniRule"/>
</dbReference>
<dbReference type="InterPro" id="IPR030847">
    <property type="entry name" value="Hem25/SLC25A38"/>
</dbReference>
<dbReference type="STRING" id="93625.A0A409VYC3"/>
<keyword evidence="4 10" id="KW-0677">Repeat</keyword>
<keyword evidence="3 10" id="KW-0812">Transmembrane</keyword>
<evidence type="ECO:0000256" key="8">
    <source>
        <dbReference type="ARBA" id="ARBA00023136"/>
    </source>
</evidence>
<dbReference type="HAMAP" id="MF_03064">
    <property type="entry name" value="SLC25A38"/>
    <property type="match status" value="1"/>
</dbReference>
<dbReference type="Pfam" id="PF00153">
    <property type="entry name" value="Mito_carr"/>
    <property type="match status" value="3"/>
</dbReference>
<evidence type="ECO:0000256" key="9">
    <source>
        <dbReference type="ARBA" id="ARBA00034060"/>
    </source>
</evidence>
<evidence type="ECO:0000256" key="1">
    <source>
        <dbReference type="ARBA" id="ARBA00004141"/>
    </source>
</evidence>
<dbReference type="InterPro" id="IPR023395">
    <property type="entry name" value="MCP_dom_sf"/>
</dbReference>
<dbReference type="PANTHER" id="PTHR46181">
    <property type="entry name" value="MITOCHONDRIAL GLYCINE TRANSPORTER"/>
    <property type="match status" value="1"/>
</dbReference>
<keyword evidence="13" id="KW-1185">Reference proteome</keyword>
<evidence type="ECO:0000313" key="13">
    <source>
        <dbReference type="Proteomes" id="UP000283269"/>
    </source>
</evidence>
<dbReference type="FunCoup" id="A0A409VYC3">
    <property type="interactions" value="156"/>
</dbReference>
<feature type="repeat" description="Solcar" evidence="11">
    <location>
        <begin position="165"/>
        <end position="245"/>
    </location>
</feature>
<accession>A0A409VYC3</accession>
<evidence type="ECO:0000256" key="4">
    <source>
        <dbReference type="ARBA" id="ARBA00022737"/>
    </source>
</evidence>
<dbReference type="InParanoid" id="A0A409VYC3"/>
<dbReference type="Proteomes" id="UP000283269">
    <property type="component" value="Unassembled WGS sequence"/>
</dbReference>
<dbReference type="PANTHER" id="PTHR46181:SF3">
    <property type="entry name" value="MITOCHONDRIAL GLYCINE TRANSPORTER"/>
    <property type="match status" value="1"/>
</dbReference>
<evidence type="ECO:0000256" key="5">
    <source>
        <dbReference type="ARBA" id="ARBA00022792"/>
    </source>
</evidence>
<comment type="catalytic activity">
    <reaction evidence="9 10">
        <text>glycine(in) = glycine(out)</text>
        <dbReference type="Rhea" id="RHEA:70715"/>
        <dbReference type="ChEBI" id="CHEBI:57305"/>
    </reaction>
</comment>
<dbReference type="Gene3D" id="1.50.40.10">
    <property type="entry name" value="Mitochondrial carrier domain"/>
    <property type="match status" value="1"/>
</dbReference>
<sequence>MGRADGSAVEAWTTTSHPFALVSRKSRDSISNEPNHMSNVGQQMLSGALSGFATTVCLQPFDLLKTRLQQGDGTAQGTSRLPNVRSSLILSTTRDIIAQNGLRGLWRGTFPSLVRNVPGVALYMTSLTQLRTFLARSPYFALVKKYPDGATANKNGSVLPSLTSQGNLMAGATTRVAVGFLLNPFSVLKARFESNIYAYQSFSGALLSITRQGPSELMRGFLASSLRDAPYAGLFIVFYEGIKHEACTCQPHRAHPIYEIQFLTFPIHRATAYLMPATSNSHAALIHSVSAASAGAIATLATHPFDVIKTKVQVRTEDRYHGFLRTVGTIWTQRGPLGYFDGASLRMSRKVLSSAIGWAVYEGVLMFMRNSHSIPG</sequence>
<dbReference type="GO" id="GO:0015187">
    <property type="term" value="F:glycine transmembrane transporter activity"/>
    <property type="evidence" value="ECO:0007669"/>
    <property type="project" value="UniProtKB-UniRule"/>
</dbReference>
<comment type="function">
    <text evidence="10">Mitochondrial glycine transporter that imports glycine into the mitochondrial matrix. Plays an important role in providing glycine for the first enzymatic step in heme biosynthesis, the condensation of glycine with succinyl-CoA to produce 5-aminolevulinate (ALA) in the miochondrial matrix.</text>
</comment>
<comment type="similarity">
    <text evidence="10">Belongs to the mitochondrial carrier (TC 2.A.29) family. SLC25A38 subfamily.</text>
</comment>
<evidence type="ECO:0000256" key="10">
    <source>
        <dbReference type="HAMAP-Rule" id="MF_03064"/>
    </source>
</evidence>
<evidence type="ECO:0000256" key="3">
    <source>
        <dbReference type="ARBA" id="ARBA00022692"/>
    </source>
</evidence>
<dbReference type="SUPFAM" id="SSF103506">
    <property type="entry name" value="Mitochondrial carrier"/>
    <property type="match status" value="1"/>
</dbReference>
<comment type="caution">
    <text evidence="12">The sequence shown here is derived from an EMBL/GenBank/DDBJ whole genome shotgun (WGS) entry which is preliminary data.</text>
</comment>
<proteinExistence type="inferred from homology"/>